<dbReference type="Pfam" id="PF01431">
    <property type="entry name" value="Peptidase_M13"/>
    <property type="match status" value="1"/>
</dbReference>
<evidence type="ECO:0000256" key="2">
    <source>
        <dbReference type="ARBA" id="ARBA00007357"/>
    </source>
</evidence>
<keyword evidence="3 10" id="KW-0645">Protease</keyword>
<proteinExistence type="inferred from homology"/>
<accession>A0A0P9CTL8</accession>
<gene>
    <name evidence="10" type="ORF">SE19_06315</name>
</gene>
<evidence type="ECO:0000256" key="6">
    <source>
        <dbReference type="ARBA" id="ARBA00022833"/>
    </source>
</evidence>
<comment type="cofactor">
    <cofactor evidence="1">
        <name>Zn(2+)</name>
        <dbReference type="ChEBI" id="CHEBI:29105"/>
    </cofactor>
</comment>
<comment type="similarity">
    <text evidence="2">Belongs to the peptidase M13 family.</text>
</comment>
<name>A0A0P9CTL8_9ARCH</name>
<protein>
    <submittedName>
        <fullName evidence="10">Zinc metalloprotease</fullName>
    </submittedName>
</protein>
<dbReference type="InterPro" id="IPR018497">
    <property type="entry name" value="Peptidase_M13_C"/>
</dbReference>
<organism evidence="10 11">
    <name type="scientific">Acidiplasma aeolicum</name>
    <dbReference type="NCBI Taxonomy" id="507754"/>
    <lineage>
        <taxon>Archaea</taxon>
        <taxon>Methanobacteriati</taxon>
        <taxon>Thermoplasmatota</taxon>
        <taxon>Thermoplasmata</taxon>
        <taxon>Thermoplasmatales</taxon>
        <taxon>Ferroplasmaceae</taxon>
        <taxon>Acidiplasma</taxon>
    </lineage>
</organism>
<keyword evidence="4" id="KW-0479">Metal-binding</keyword>
<evidence type="ECO:0000256" key="5">
    <source>
        <dbReference type="ARBA" id="ARBA00022801"/>
    </source>
</evidence>
<dbReference type="InterPro" id="IPR024079">
    <property type="entry name" value="MetalloPept_cat_dom_sf"/>
</dbReference>
<dbReference type="Gene3D" id="1.10.1380.10">
    <property type="entry name" value="Neutral endopeptidase , domain2"/>
    <property type="match status" value="1"/>
</dbReference>
<feature type="domain" description="Peptidase M13 C-terminal" evidence="8">
    <location>
        <begin position="446"/>
        <end position="634"/>
    </location>
</feature>
<evidence type="ECO:0000259" key="9">
    <source>
        <dbReference type="Pfam" id="PF05649"/>
    </source>
</evidence>
<dbReference type="AlphaFoldDB" id="A0A0P9CTL8"/>
<feature type="domain" description="Peptidase M13 N-terminal" evidence="9">
    <location>
        <begin position="21"/>
        <end position="394"/>
    </location>
</feature>
<evidence type="ECO:0000256" key="7">
    <source>
        <dbReference type="ARBA" id="ARBA00023049"/>
    </source>
</evidence>
<dbReference type="PANTHER" id="PTHR11733:SF167">
    <property type="entry name" value="FI17812P1-RELATED"/>
    <property type="match status" value="1"/>
</dbReference>
<comment type="caution">
    <text evidence="10">The sequence shown here is derived from an EMBL/GenBank/DDBJ whole genome shotgun (WGS) entry which is preliminary data.</text>
</comment>
<dbReference type="InterPro" id="IPR000718">
    <property type="entry name" value="Peptidase_M13"/>
</dbReference>
<dbReference type="InterPro" id="IPR008753">
    <property type="entry name" value="Peptidase_M13_N"/>
</dbReference>
<keyword evidence="6" id="KW-0862">Zinc</keyword>
<keyword evidence="7 10" id="KW-0482">Metalloprotease</keyword>
<evidence type="ECO:0000259" key="8">
    <source>
        <dbReference type="Pfam" id="PF01431"/>
    </source>
</evidence>
<keyword evidence="5" id="KW-0378">Hydrolase</keyword>
<dbReference type="InterPro" id="IPR042089">
    <property type="entry name" value="Peptidase_M13_dom_2"/>
</dbReference>
<evidence type="ECO:0000313" key="11">
    <source>
        <dbReference type="Proteomes" id="UP000050515"/>
    </source>
</evidence>
<dbReference type="GO" id="GO:0016485">
    <property type="term" value="P:protein processing"/>
    <property type="evidence" value="ECO:0007669"/>
    <property type="project" value="TreeGrafter"/>
</dbReference>
<dbReference type="EMBL" id="LJCQ01000275">
    <property type="protein sequence ID" value="KPV46263.1"/>
    <property type="molecule type" value="Genomic_DNA"/>
</dbReference>
<dbReference type="GO" id="GO:0046872">
    <property type="term" value="F:metal ion binding"/>
    <property type="evidence" value="ECO:0007669"/>
    <property type="project" value="UniProtKB-KW"/>
</dbReference>
<dbReference type="GO" id="GO:0004222">
    <property type="term" value="F:metalloendopeptidase activity"/>
    <property type="evidence" value="ECO:0007669"/>
    <property type="project" value="InterPro"/>
</dbReference>
<dbReference type="PATRIC" id="fig|507754.4.peg.23"/>
<dbReference type="Pfam" id="PF05649">
    <property type="entry name" value="Peptidase_M13_N"/>
    <property type="match status" value="1"/>
</dbReference>
<sequence length="649" mass="76032">MDDLEKELKFSVEYMDKSIDPFKDFYTFANGKWLERYEIPPDKVRYEAFSILYDRNQKLLGKICEEASTKKDPNYEEKIVGDFYKSAMNTDLIDKIKFQPVEKIISEIQELNDRSKIPDLMANLLMQGFSLFFDIGTEPDAKNSNIYGFYMGQSGLSLPDREYYLNSNFKGILNEYKKYVKNIFGYYGLENPEMAVNDVLEIEMELAGASRPREELRDPEKNYNKMELEDLKNKFTGLNLLRFLRFINMPSGYVIIGQPEFFERVSQIIENFDIKKIRHYMIWNVLNQSAPFLHREVRDENFRFYKQILLGQEKQEDRWKIAVKVIDASIGEALGKLYVEKYFGENARKKMEIMVNDIKDAFSERLKNVKWMGDETKSRALNKFSRFTTKIGYPEKFRDYKGLLIRPDDYFGNVFRSEIFEINRQINRSGKAVDHTEWEMTPPTVNAYFNPLANEIVFPAGILQPPFFDPDMDDPVNYGGIGGIIAHEITHGYDDEGRHFDENGNLTDWWTREDEDAFNNIANKIAELYGSLEILPGLKVNGRLTLGENIADIGGVTIAYAALKKHLGKHPELRKNIDGFTPEQRFFIAWSQVWRGKIRENEIKRLITIDPHAPARFRGEIPVWNHPDFEMVFNGYNKENRKHEKIIIW</sequence>
<evidence type="ECO:0000256" key="4">
    <source>
        <dbReference type="ARBA" id="ARBA00022723"/>
    </source>
</evidence>
<dbReference type="Gene3D" id="3.40.390.10">
    <property type="entry name" value="Collagenase (Catalytic Domain)"/>
    <property type="match status" value="1"/>
</dbReference>
<evidence type="ECO:0000313" key="10">
    <source>
        <dbReference type="EMBL" id="KPV46263.1"/>
    </source>
</evidence>
<dbReference type="PRINTS" id="PR00786">
    <property type="entry name" value="NEPRILYSIN"/>
</dbReference>
<dbReference type="GO" id="GO:0005886">
    <property type="term" value="C:plasma membrane"/>
    <property type="evidence" value="ECO:0007669"/>
    <property type="project" value="TreeGrafter"/>
</dbReference>
<dbReference type="PANTHER" id="PTHR11733">
    <property type="entry name" value="ZINC METALLOPROTEASE FAMILY M13 NEPRILYSIN-RELATED"/>
    <property type="match status" value="1"/>
</dbReference>
<dbReference type="Proteomes" id="UP000050515">
    <property type="component" value="Unassembled WGS sequence"/>
</dbReference>
<evidence type="ECO:0000256" key="3">
    <source>
        <dbReference type="ARBA" id="ARBA00022670"/>
    </source>
</evidence>
<dbReference type="CDD" id="cd08662">
    <property type="entry name" value="M13"/>
    <property type="match status" value="1"/>
</dbReference>
<reference evidence="10 11" key="1">
    <citation type="submission" date="2015-09" db="EMBL/GenBank/DDBJ databases">
        <title>Draft genome sequence of Acidiplasma aeolicum DSM 18409.</title>
        <authorList>
            <person name="Hemp J."/>
        </authorList>
    </citation>
    <scope>NUCLEOTIDE SEQUENCE [LARGE SCALE GENOMIC DNA]</scope>
    <source>
        <strain evidence="10 11">V</strain>
    </source>
</reference>
<evidence type="ECO:0000256" key="1">
    <source>
        <dbReference type="ARBA" id="ARBA00001947"/>
    </source>
</evidence>
<dbReference type="RefSeq" id="WP_054964310.1">
    <property type="nucleotide sequence ID" value="NZ_LJCQ01000275.1"/>
</dbReference>
<dbReference type="SUPFAM" id="SSF55486">
    <property type="entry name" value="Metalloproteases ('zincins'), catalytic domain"/>
    <property type="match status" value="1"/>
</dbReference>
<dbReference type="PROSITE" id="PS51885">
    <property type="entry name" value="NEPRILYSIN"/>
    <property type="match status" value="1"/>
</dbReference>